<dbReference type="PROSITE" id="PS00913">
    <property type="entry name" value="ADH_IRON_1"/>
    <property type="match status" value="1"/>
</dbReference>
<dbReference type="Gene3D" id="3.40.50.1970">
    <property type="match status" value="1"/>
</dbReference>
<dbReference type="Proteomes" id="UP000326287">
    <property type="component" value="Chromosome"/>
</dbReference>
<dbReference type="PANTHER" id="PTHR11496:SF102">
    <property type="entry name" value="ALCOHOL DEHYDROGENASE 4"/>
    <property type="match status" value="1"/>
</dbReference>
<comment type="cofactor">
    <cofactor evidence="1">
        <name>Fe cation</name>
        <dbReference type="ChEBI" id="CHEBI:24875"/>
    </cofactor>
</comment>
<keyword evidence="3" id="KW-0560">Oxidoreductase</keyword>
<dbReference type="RefSeq" id="WP_152660886.1">
    <property type="nucleotide sequence ID" value="NZ_CP036422.1"/>
</dbReference>
<accession>A0A5P9NIF9</accession>
<sequence>MQAFEFNTVGRIVSGGGTALALAAECERLGVSRVLLVTDPGLVALGLPDAPVQALRHAGVAVEVFDQVREDPPEETVLEAAALARRVGVDGVLGFGGGSSLDVAKLVAVLAGGEQNLADLYGVGMVTGARLPLILVPTTAGTGSEATPVAVVTTGETTKAGVSSPLLLPDVALLDANLTLGLPPAVTAMTGIDAMVHAIEAYTSRNLKNPLSDNLARQALALLARNIRTAVSEGSNQSAREAMLLGACLAGQAFANAPVAAVHALAYPLGGHFHIPHGLSNSLVLPAVLEFNAPSASALYAELAEIVIGEPVAGSDTARTSALIDYLRQLIDEVGLPATLADAGVGVDALELLAQDAMLQQRLLVNNPRDVSYDDALAIYRAAHGETS</sequence>
<protein>
    <submittedName>
        <fullName evidence="7">Iron-containing alcohol dehydrogenase</fullName>
    </submittedName>
</protein>
<dbReference type="InterPro" id="IPR056798">
    <property type="entry name" value="ADH_Fe_C"/>
</dbReference>
<feature type="domain" description="Alcohol dehydrogenase iron-type/glycerol dehydrogenase GldA" evidence="5">
    <location>
        <begin position="11"/>
        <end position="175"/>
    </location>
</feature>
<keyword evidence="4" id="KW-0520">NAD</keyword>
<feature type="domain" description="Fe-containing alcohol dehydrogenase-like C-terminal" evidence="6">
    <location>
        <begin position="187"/>
        <end position="383"/>
    </location>
</feature>
<dbReference type="FunFam" id="3.40.50.1970:FF:000003">
    <property type="entry name" value="Alcohol dehydrogenase, iron-containing"/>
    <property type="match status" value="1"/>
</dbReference>
<evidence type="ECO:0000259" key="6">
    <source>
        <dbReference type="Pfam" id="PF25137"/>
    </source>
</evidence>
<evidence type="ECO:0000259" key="5">
    <source>
        <dbReference type="Pfam" id="PF00465"/>
    </source>
</evidence>
<proteinExistence type="inferred from homology"/>
<dbReference type="InterPro" id="IPR001670">
    <property type="entry name" value="ADH_Fe/GldA"/>
</dbReference>
<dbReference type="InterPro" id="IPR039697">
    <property type="entry name" value="Alcohol_dehydrogenase_Fe"/>
</dbReference>
<reference evidence="7 8" key="1">
    <citation type="submission" date="2019-02" db="EMBL/GenBank/DDBJ databases">
        <authorList>
            <person name="Li S.-H."/>
        </authorList>
    </citation>
    <scope>NUCLEOTIDE SEQUENCE [LARGE SCALE GENOMIC DNA]</scope>
    <source>
        <strain evidence="7 8">IMCC14385</strain>
    </source>
</reference>
<evidence type="ECO:0000313" key="7">
    <source>
        <dbReference type="EMBL" id="QFU74778.1"/>
    </source>
</evidence>
<dbReference type="KEGG" id="halc:EY643_03430"/>
<dbReference type="GO" id="GO:0004022">
    <property type="term" value="F:alcohol dehydrogenase (NAD+) activity"/>
    <property type="evidence" value="ECO:0007669"/>
    <property type="project" value="TreeGrafter"/>
</dbReference>
<evidence type="ECO:0000256" key="4">
    <source>
        <dbReference type="ARBA" id="ARBA00023027"/>
    </source>
</evidence>
<dbReference type="CDD" id="cd08193">
    <property type="entry name" value="HVD"/>
    <property type="match status" value="1"/>
</dbReference>
<dbReference type="Pfam" id="PF25137">
    <property type="entry name" value="ADH_Fe_C"/>
    <property type="match status" value="1"/>
</dbReference>
<evidence type="ECO:0000313" key="8">
    <source>
        <dbReference type="Proteomes" id="UP000326287"/>
    </source>
</evidence>
<dbReference type="OrthoDB" id="9815791at2"/>
<dbReference type="SUPFAM" id="SSF56796">
    <property type="entry name" value="Dehydroquinate synthase-like"/>
    <property type="match status" value="1"/>
</dbReference>
<dbReference type="FunFam" id="1.20.1090.10:FF:000001">
    <property type="entry name" value="Aldehyde-alcohol dehydrogenase"/>
    <property type="match status" value="1"/>
</dbReference>
<evidence type="ECO:0000256" key="1">
    <source>
        <dbReference type="ARBA" id="ARBA00001962"/>
    </source>
</evidence>
<keyword evidence="8" id="KW-1185">Reference proteome</keyword>
<evidence type="ECO:0000256" key="3">
    <source>
        <dbReference type="ARBA" id="ARBA00023002"/>
    </source>
</evidence>
<gene>
    <name evidence="7" type="ORF">EY643_03430</name>
</gene>
<dbReference type="Gene3D" id="1.20.1090.10">
    <property type="entry name" value="Dehydroquinate synthase-like - alpha domain"/>
    <property type="match status" value="1"/>
</dbReference>
<evidence type="ECO:0000256" key="2">
    <source>
        <dbReference type="ARBA" id="ARBA00007358"/>
    </source>
</evidence>
<dbReference type="EMBL" id="CP036422">
    <property type="protein sequence ID" value="QFU74778.1"/>
    <property type="molecule type" value="Genomic_DNA"/>
</dbReference>
<dbReference type="Pfam" id="PF00465">
    <property type="entry name" value="Fe-ADH"/>
    <property type="match status" value="1"/>
</dbReference>
<comment type="similarity">
    <text evidence="2">Belongs to the iron-containing alcohol dehydrogenase family.</text>
</comment>
<dbReference type="PANTHER" id="PTHR11496">
    <property type="entry name" value="ALCOHOL DEHYDROGENASE"/>
    <property type="match status" value="1"/>
</dbReference>
<dbReference type="GO" id="GO:0046872">
    <property type="term" value="F:metal ion binding"/>
    <property type="evidence" value="ECO:0007669"/>
    <property type="project" value="InterPro"/>
</dbReference>
<dbReference type="InterPro" id="IPR018211">
    <property type="entry name" value="ADH_Fe_CS"/>
</dbReference>
<dbReference type="AlphaFoldDB" id="A0A5P9NIF9"/>
<organism evidence="7 8">
    <name type="scientific">Halioglobus maricola</name>
    <dbReference type="NCBI Taxonomy" id="2601894"/>
    <lineage>
        <taxon>Bacteria</taxon>
        <taxon>Pseudomonadati</taxon>
        <taxon>Pseudomonadota</taxon>
        <taxon>Gammaproteobacteria</taxon>
        <taxon>Cellvibrionales</taxon>
        <taxon>Halieaceae</taxon>
        <taxon>Halioglobus</taxon>
    </lineage>
</organism>
<name>A0A5P9NIF9_9GAMM</name>